<dbReference type="InterPro" id="IPR053360">
    <property type="entry name" value="Zinc_finger_domain"/>
</dbReference>
<dbReference type="OrthoDB" id="5865697at2759"/>
<evidence type="ECO:0008006" key="4">
    <source>
        <dbReference type="Google" id="ProtNLM"/>
    </source>
</evidence>
<name>A0A0C2D2K5_9BILA</name>
<accession>A0A0C2D2K5</accession>
<organism evidence="2 3">
    <name type="scientific">Ancylostoma duodenale</name>
    <dbReference type="NCBI Taxonomy" id="51022"/>
    <lineage>
        <taxon>Eukaryota</taxon>
        <taxon>Metazoa</taxon>
        <taxon>Ecdysozoa</taxon>
        <taxon>Nematoda</taxon>
        <taxon>Chromadorea</taxon>
        <taxon>Rhabditida</taxon>
        <taxon>Rhabditina</taxon>
        <taxon>Rhabditomorpha</taxon>
        <taxon>Strongyloidea</taxon>
        <taxon>Ancylostomatidae</taxon>
        <taxon>Ancylostomatinae</taxon>
        <taxon>Ancylostoma</taxon>
    </lineage>
</organism>
<feature type="compositionally biased region" description="Polar residues" evidence="1">
    <location>
        <begin position="73"/>
        <end position="86"/>
    </location>
</feature>
<evidence type="ECO:0000313" key="2">
    <source>
        <dbReference type="EMBL" id="KIH56272.1"/>
    </source>
</evidence>
<feature type="region of interest" description="Disordered" evidence="1">
    <location>
        <begin position="14"/>
        <end position="90"/>
    </location>
</feature>
<protein>
    <recommendedName>
        <fullName evidence="4">Zinc finger, C2H2 type</fullName>
    </recommendedName>
</protein>
<dbReference type="PANTHER" id="PTHR36945">
    <property type="entry name" value="HIGH INCIDENCE OF MALES (INCREASED X CHROMOSOME LOSS)-RELATED-RELATED"/>
    <property type="match status" value="1"/>
</dbReference>
<evidence type="ECO:0000256" key="1">
    <source>
        <dbReference type="SAM" id="MobiDB-lite"/>
    </source>
</evidence>
<sequence length="214" mass="24055">MVESDTSYMLADLTSNAAGSIRGEELLDNDENVTEQSDSPPVKSSSRRSRKRARPCSSGCQQSDGDGIEIGTESATESTNRRTSLPSGKEPERVFECKYPGCTAKMSWRPRYGKNRLVDHVRVHWGKQVKQCSFCGYVATHQRKVHTHHRRFHSGVEFTGAVSLETKEDMDELVELWKQCFPGAQTEEFCDPCKSRTPLTKPGSLFSVDQKIFT</sequence>
<dbReference type="Proteomes" id="UP000054047">
    <property type="component" value="Unassembled WGS sequence"/>
</dbReference>
<proteinExistence type="predicted"/>
<feature type="compositionally biased region" description="Basic residues" evidence="1">
    <location>
        <begin position="45"/>
        <end position="54"/>
    </location>
</feature>
<keyword evidence="3" id="KW-1185">Reference proteome</keyword>
<dbReference type="AlphaFoldDB" id="A0A0C2D2K5"/>
<dbReference type="EMBL" id="KN735992">
    <property type="protein sequence ID" value="KIH56272.1"/>
    <property type="molecule type" value="Genomic_DNA"/>
</dbReference>
<dbReference type="PANTHER" id="PTHR36945:SF1">
    <property type="entry name" value="ZINC FINGER PROTEIN C02F5.12-RELATED"/>
    <property type="match status" value="1"/>
</dbReference>
<reference evidence="2 3" key="1">
    <citation type="submission" date="2013-12" db="EMBL/GenBank/DDBJ databases">
        <title>Draft genome of the parsitic nematode Ancylostoma duodenale.</title>
        <authorList>
            <person name="Mitreva M."/>
        </authorList>
    </citation>
    <scope>NUCLEOTIDE SEQUENCE [LARGE SCALE GENOMIC DNA]</scope>
    <source>
        <strain evidence="2 3">Zhejiang</strain>
    </source>
</reference>
<dbReference type="Gene3D" id="3.30.160.60">
    <property type="entry name" value="Classic Zinc Finger"/>
    <property type="match status" value="1"/>
</dbReference>
<gene>
    <name evidence="2" type="ORF">ANCDUO_13548</name>
</gene>
<evidence type="ECO:0000313" key="3">
    <source>
        <dbReference type="Proteomes" id="UP000054047"/>
    </source>
</evidence>